<dbReference type="Gene3D" id="1.25.40.10">
    <property type="entry name" value="Tetratricopeptide repeat domain"/>
    <property type="match status" value="1"/>
</dbReference>
<reference evidence="4" key="1">
    <citation type="submission" date="2017-11" db="EMBL/GenBank/DDBJ databases">
        <authorList>
            <person name="Zhu W."/>
        </authorList>
    </citation>
    <scope>NUCLEOTIDE SEQUENCE [LARGE SCALE GENOMIC DNA]</scope>
    <source>
        <strain evidence="4">CAU 1183</strain>
    </source>
</reference>
<dbReference type="PROSITE" id="PS50005">
    <property type="entry name" value="TPR"/>
    <property type="match status" value="1"/>
</dbReference>
<dbReference type="InterPro" id="IPR006073">
    <property type="entry name" value="GTP-bd"/>
</dbReference>
<accession>A0A3D8PZU0</accession>
<dbReference type="PANTHER" id="PTHR43681:SF1">
    <property type="entry name" value="SARCALUMENIN"/>
    <property type="match status" value="1"/>
</dbReference>
<comment type="caution">
    <text evidence="3">The sequence shown here is derived from an EMBL/GenBank/DDBJ whole genome shotgun (WGS) entry which is preliminary data.</text>
</comment>
<feature type="repeat" description="TPR" evidence="1">
    <location>
        <begin position="112"/>
        <end position="145"/>
    </location>
</feature>
<dbReference type="RefSeq" id="WP_115771482.1">
    <property type="nucleotide sequence ID" value="NZ_PIOC01000003.1"/>
</dbReference>
<dbReference type="InterPro" id="IPR011990">
    <property type="entry name" value="TPR-like_helical_dom_sf"/>
</dbReference>
<keyword evidence="4" id="KW-1185">Reference proteome</keyword>
<evidence type="ECO:0000259" key="2">
    <source>
        <dbReference type="Pfam" id="PF01926"/>
    </source>
</evidence>
<dbReference type="InterPro" id="IPR027417">
    <property type="entry name" value="P-loop_NTPase"/>
</dbReference>
<feature type="domain" description="G" evidence="2">
    <location>
        <begin position="380"/>
        <end position="504"/>
    </location>
</feature>
<evidence type="ECO:0000256" key="1">
    <source>
        <dbReference type="PROSITE-ProRule" id="PRU00339"/>
    </source>
</evidence>
<dbReference type="EMBL" id="PIOC01000003">
    <property type="protein sequence ID" value="RDW21312.1"/>
    <property type="molecule type" value="Genomic_DNA"/>
</dbReference>
<dbReference type="SUPFAM" id="SSF48452">
    <property type="entry name" value="TPR-like"/>
    <property type="match status" value="1"/>
</dbReference>
<sequence length="920" mass="106155">MTTEKLLIDKNYYQTFMESSENENPIKVLGELFNIEQQKEVADLSYLRFAQGEVYFRNKDYEAAIFKWENVNNELMPWALKNIADAHVALEFLEIAVEYYQTVKTDSVDLKTEVLLQLFSIYKQRGKFEMAANSIKHAVELNPDYPNVTDMARAFFEAQFDFSNAVELAAGEAIRTESLLWFDVLHSYVVQGDTVGMAPASFREVLMTLYSVNQDRFENLLAAIWRSCEQNDSSLEWLKEINHLLLEINPQPLHPWKKLTTLYQGTYDALMDGNRLIEDLSAYIPNHVTNWLKITTGSDAIAAASAVLTWNELYPKWLDETIVGEAERLMSHSRLHGVGMEDVFPVFDSIRKWAKSNELMLGMQEEWLIDELVDSNDFHMMITGTEAVGKSELVNKLLGREISNESTPATVLFKHADQTEIQGITDQEVRAITEQSDLEQIVEAEQPLISYNMPLPFLNNNMLTLIDTPAVNWEASGNALFTYLHLADGLLFVMDASSLQTYHEIELAIKIREQAPDLPIHFLLSDLQENDGHEVELDSLEKTTAWIHTYFPSSKVFVYRPLSNNDGEVEEITKFIQSMVQGYNSEDGIKHKILHFSKHLIQLLLEKRVEMENTLVETIKWNEDMAIKLDGAIHQLTDLQEEKVQDIKKNYRIIKDNVRQELLASIPNLLASCAKLVKEDSDFDNIHATLNDEMNKQIKNYLDDKALPNVTTATREWVTTSEEDFKDSQEYLDEMAESINQLESGEKLHLDCDFKVLDDWRRDIDRMTSGSVELEKINIIKSSASSQFIMKNADKLFGAIIKNKGMLQNKYKQFIQSKDYSNTAATITNTFMQQFEFFEKTLERDIKMFFANPHVVLNKAVEDKQQEIQANEQSLNKMRENPEVYTDPLTLFQLKIRQYEWIDRVPGTFRVSSKNVEYEH</sequence>
<gene>
    <name evidence="3" type="ORF">CWR48_02550</name>
</gene>
<dbReference type="InterPro" id="IPR019734">
    <property type="entry name" value="TPR_rpt"/>
</dbReference>
<dbReference type="Proteomes" id="UP000257143">
    <property type="component" value="Unassembled WGS sequence"/>
</dbReference>
<name>A0A3D8PZU0_9BACI</name>
<protein>
    <submittedName>
        <fullName evidence="3">GTP-binding protein</fullName>
    </submittedName>
</protein>
<dbReference type="CDD" id="cd00882">
    <property type="entry name" value="Ras_like_GTPase"/>
    <property type="match status" value="1"/>
</dbReference>
<dbReference type="Gene3D" id="3.40.50.300">
    <property type="entry name" value="P-loop containing nucleotide triphosphate hydrolases"/>
    <property type="match status" value="1"/>
</dbReference>
<keyword evidence="1" id="KW-0802">TPR repeat</keyword>
<dbReference type="GO" id="GO:0005525">
    <property type="term" value="F:GTP binding"/>
    <property type="evidence" value="ECO:0007669"/>
    <property type="project" value="InterPro"/>
</dbReference>
<dbReference type="OrthoDB" id="2953146at2"/>
<proteinExistence type="predicted"/>
<dbReference type="InterPro" id="IPR051943">
    <property type="entry name" value="TRAFAC_Dynamin-like_GTPase"/>
</dbReference>
<evidence type="ECO:0000313" key="3">
    <source>
        <dbReference type="EMBL" id="RDW21312.1"/>
    </source>
</evidence>
<dbReference type="PANTHER" id="PTHR43681">
    <property type="entry name" value="TRANSMEMBRANE GTPASE FZO"/>
    <property type="match status" value="1"/>
</dbReference>
<dbReference type="AlphaFoldDB" id="A0A3D8PZU0"/>
<organism evidence="3 4">
    <name type="scientific">Oceanobacillus arenosus</name>
    <dbReference type="NCBI Taxonomy" id="1229153"/>
    <lineage>
        <taxon>Bacteria</taxon>
        <taxon>Bacillati</taxon>
        <taxon>Bacillota</taxon>
        <taxon>Bacilli</taxon>
        <taxon>Bacillales</taxon>
        <taxon>Bacillaceae</taxon>
        <taxon>Oceanobacillus</taxon>
    </lineage>
</organism>
<dbReference type="SUPFAM" id="SSF52540">
    <property type="entry name" value="P-loop containing nucleoside triphosphate hydrolases"/>
    <property type="match status" value="1"/>
</dbReference>
<dbReference type="Pfam" id="PF01926">
    <property type="entry name" value="MMR_HSR1"/>
    <property type="match status" value="1"/>
</dbReference>
<evidence type="ECO:0000313" key="4">
    <source>
        <dbReference type="Proteomes" id="UP000257143"/>
    </source>
</evidence>